<dbReference type="Proteomes" id="UP000190395">
    <property type="component" value="Unassembled WGS sequence"/>
</dbReference>
<evidence type="ECO:0000313" key="8">
    <source>
        <dbReference type="EMBL" id="SJZ95023.1"/>
    </source>
</evidence>
<dbReference type="PANTHER" id="PTHR35795:SF1">
    <property type="entry name" value="BIS(5'-NUCLEOSYL)-TETRAPHOSPHATASE, SYMMETRICAL"/>
    <property type="match status" value="1"/>
</dbReference>
<keyword evidence="5" id="KW-0408">Iron</keyword>
<evidence type="ECO:0000256" key="3">
    <source>
        <dbReference type="ARBA" id="ARBA00022741"/>
    </source>
</evidence>
<dbReference type="Gene3D" id="1.10.3210.10">
    <property type="entry name" value="Hypothetical protein af1432"/>
    <property type="match status" value="1"/>
</dbReference>
<comment type="catalytic activity">
    <reaction evidence="6">
        <text>P(1),P(4)-bis(5'-adenosyl) tetraphosphate + H2O = 2 ADP + 2 H(+)</text>
        <dbReference type="Rhea" id="RHEA:24252"/>
        <dbReference type="ChEBI" id="CHEBI:15377"/>
        <dbReference type="ChEBI" id="CHEBI:15378"/>
        <dbReference type="ChEBI" id="CHEBI:58141"/>
        <dbReference type="ChEBI" id="CHEBI:456216"/>
        <dbReference type="EC" id="3.6.1.41"/>
    </reaction>
</comment>
<keyword evidence="4 8" id="KW-0378">Hydrolase</keyword>
<dbReference type="Pfam" id="PF01966">
    <property type="entry name" value="HD"/>
    <property type="match status" value="1"/>
</dbReference>
<evidence type="ECO:0000256" key="4">
    <source>
        <dbReference type="ARBA" id="ARBA00022801"/>
    </source>
</evidence>
<dbReference type="GO" id="GO:0008803">
    <property type="term" value="F:bis(5'-nucleosyl)-tetraphosphatase (symmetrical) activity"/>
    <property type="evidence" value="ECO:0007669"/>
    <property type="project" value="UniProtKB-EC"/>
</dbReference>
<dbReference type="AlphaFoldDB" id="A0A1T4PU16"/>
<gene>
    <name evidence="8" type="ORF">SAMN02745152_01726</name>
</gene>
<evidence type="ECO:0000256" key="2">
    <source>
        <dbReference type="ARBA" id="ARBA00022723"/>
    </source>
</evidence>
<dbReference type="GeneID" id="303367955"/>
<keyword evidence="3" id="KW-0547">Nucleotide-binding</keyword>
<name>A0A1T4PU16_9SPIR</name>
<feature type="domain" description="HD/PDEase" evidence="7">
    <location>
        <begin position="29"/>
        <end position="157"/>
    </location>
</feature>
<dbReference type="OrthoDB" id="5295945at2"/>
<evidence type="ECO:0000259" key="7">
    <source>
        <dbReference type="SMART" id="SM00471"/>
    </source>
</evidence>
<dbReference type="InterPro" id="IPR006674">
    <property type="entry name" value="HD_domain"/>
</dbReference>
<dbReference type="GO" id="GO:0000166">
    <property type="term" value="F:nucleotide binding"/>
    <property type="evidence" value="ECO:0007669"/>
    <property type="project" value="UniProtKB-KW"/>
</dbReference>
<dbReference type="SMART" id="SM00471">
    <property type="entry name" value="HDc"/>
    <property type="match status" value="1"/>
</dbReference>
<dbReference type="PANTHER" id="PTHR35795">
    <property type="entry name" value="SLR1885 PROTEIN"/>
    <property type="match status" value="1"/>
</dbReference>
<dbReference type="NCBIfam" id="TIGR00488">
    <property type="entry name" value="bis(5'-nucleosyl)-tetraphosphatase (symmetrical) YqeK"/>
    <property type="match status" value="1"/>
</dbReference>
<evidence type="ECO:0000256" key="5">
    <source>
        <dbReference type="ARBA" id="ARBA00023004"/>
    </source>
</evidence>
<keyword evidence="9" id="KW-1185">Reference proteome</keyword>
<sequence>MAVKTVDLNNPEELSQVILKIEDYVKTVVSESRYEHSVRTARTAEKMCALYGLEPKIGYLAGIAHDMCKEFSTDEVLKLVSEDQKPVSLLEQNRPGLLHGRAAAVLIQTKFGVIDRNVVSAIANHTFAAAGSSDLGKILFAADKIEPGRPQSTDEYRKNLFSKSLDELTLCVLKENIDYLEKRGKKVAKPSYELMAELEAKLKP</sequence>
<dbReference type="EC" id="3.6.1.41" evidence="1"/>
<reference evidence="8 9" key="1">
    <citation type="submission" date="2017-02" db="EMBL/GenBank/DDBJ databases">
        <authorList>
            <person name="Peterson S.W."/>
        </authorList>
    </citation>
    <scope>NUCLEOTIDE SEQUENCE [LARGE SCALE GENOMIC DNA]</scope>
    <source>
        <strain evidence="8 9">ATCC BAA-909</strain>
    </source>
</reference>
<keyword evidence="2" id="KW-0479">Metal-binding</keyword>
<protein>
    <recommendedName>
        <fullName evidence="1">bis(5'-nucleosyl)-tetraphosphatase (symmetrical)</fullName>
        <ecNumber evidence="1">3.6.1.41</ecNumber>
    </recommendedName>
</protein>
<organism evidence="8 9">
    <name type="scientific">Treponema berlinense</name>
    <dbReference type="NCBI Taxonomy" id="225004"/>
    <lineage>
        <taxon>Bacteria</taxon>
        <taxon>Pseudomonadati</taxon>
        <taxon>Spirochaetota</taxon>
        <taxon>Spirochaetia</taxon>
        <taxon>Spirochaetales</taxon>
        <taxon>Treponemataceae</taxon>
        <taxon>Treponema</taxon>
    </lineage>
</organism>
<dbReference type="RefSeq" id="WP_078931453.1">
    <property type="nucleotide sequence ID" value="NZ_CAMCOW010000020.1"/>
</dbReference>
<accession>A0A1T4PU16</accession>
<dbReference type="STRING" id="225004.SAMN02745152_01726"/>
<dbReference type="CDD" id="cd00077">
    <property type="entry name" value="HDc"/>
    <property type="match status" value="1"/>
</dbReference>
<dbReference type="InterPro" id="IPR005249">
    <property type="entry name" value="YqeK"/>
</dbReference>
<proteinExistence type="predicted"/>
<dbReference type="EMBL" id="FUXC01000010">
    <property type="protein sequence ID" value="SJZ95023.1"/>
    <property type="molecule type" value="Genomic_DNA"/>
</dbReference>
<dbReference type="InterPro" id="IPR051094">
    <property type="entry name" value="Diverse_Catalytic_Enzymes"/>
</dbReference>
<dbReference type="SUPFAM" id="SSF109604">
    <property type="entry name" value="HD-domain/PDEase-like"/>
    <property type="match status" value="1"/>
</dbReference>
<evidence type="ECO:0000256" key="6">
    <source>
        <dbReference type="ARBA" id="ARBA00049417"/>
    </source>
</evidence>
<dbReference type="GO" id="GO:0046872">
    <property type="term" value="F:metal ion binding"/>
    <property type="evidence" value="ECO:0007669"/>
    <property type="project" value="UniProtKB-KW"/>
</dbReference>
<evidence type="ECO:0000256" key="1">
    <source>
        <dbReference type="ARBA" id="ARBA00012506"/>
    </source>
</evidence>
<evidence type="ECO:0000313" key="9">
    <source>
        <dbReference type="Proteomes" id="UP000190395"/>
    </source>
</evidence>
<dbReference type="InterPro" id="IPR003607">
    <property type="entry name" value="HD/PDEase_dom"/>
</dbReference>